<reference evidence="2" key="1">
    <citation type="journal article" date="2023" name="G3 (Bethesda)">
        <title>Genome assembly and association tests identify interacting loci associated with vigor, precocity, and sex in interspecific pistachio rootstocks.</title>
        <authorList>
            <person name="Palmer W."/>
            <person name="Jacygrad E."/>
            <person name="Sagayaradj S."/>
            <person name="Cavanaugh K."/>
            <person name="Han R."/>
            <person name="Bertier L."/>
            <person name="Beede B."/>
            <person name="Kafkas S."/>
            <person name="Golino D."/>
            <person name="Preece J."/>
            <person name="Michelmore R."/>
        </authorList>
    </citation>
    <scope>NUCLEOTIDE SEQUENCE [LARGE SCALE GENOMIC DNA]</scope>
</reference>
<comment type="caution">
    <text evidence="1">The sequence shown here is derived from an EMBL/GenBank/DDBJ whole genome shotgun (WGS) entry which is preliminary data.</text>
</comment>
<dbReference type="EMBL" id="CM047908">
    <property type="protein sequence ID" value="KAJ0082637.1"/>
    <property type="molecule type" value="Genomic_DNA"/>
</dbReference>
<accession>A0ACC1A6G4</accession>
<sequence>MDHGLVSRVFAEKKAGIEIERNEEDGVYTRKSVAETLRMVIVEEEGRVYRDKAKEMRILIADKQLQNQYADSFVEFLQTNF</sequence>
<protein>
    <submittedName>
        <fullName evidence="1">Uncharacterized protein</fullName>
    </submittedName>
</protein>
<proteinExistence type="predicted"/>
<gene>
    <name evidence="1" type="ORF">Patl1_11720</name>
</gene>
<name>A0ACC1A6G4_9ROSI</name>
<evidence type="ECO:0000313" key="1">
    <source>
        <dbReference type="EMBL" id="KAJ0082637.1"/>
    </source>
</evidence>
<evidence type="ECO:0000313" key="2">
    <source>
        <dbReference type="Proteomes" id="UP001164250"/>
    </source>
</evidence>
<organism evidence="1 2">
    <name type="scientific">Pistacia atlantica</name>
    <dbReference type="NCBI Taxonomy" id="434234"/>
    <lineage>
        <taxon>Eukaryota</taxon>
        <taxon>Viridiplantae</taxon>
        <taxon>Streptophyta</taxon>
        <taxon>Embryophyta</taxon>
        <taxon>Tracheophyta</taxon>
        <taxon>Spermatophyta</taxon>
        <taxon>Magnoliopsida</taxon>
        <taxon>eudicotyledons</taxon>
        <taxon>Gunneridae</taxon>
        <taxon>Pentapetalae</taxon>
        <taxon>rosids</taxon>
        <taxon>malvids</taxon>
        <taxon>Sapindales</taxon>
        <taxon>Anacardiaceae</taxon>
        <taxon>Pistacia</taxon>
    </lineage>
</organism>
<dbReference type="Proteomes" id="UP001164250">
    <property type="component" value="Chromosome 12"/>
</dbReference>
<keyword evidence="2" id="KW-1185">Reference proteome</keyword>